<proteinExistence type="predicted"/>
<dbReference type="Pfam" id="PF19624">
    <property type="entry name" value="DUF6129"/>
    <property type="match status" value="1"/>
</dbReference>
<evidence type="ECO:0000259" key="1">
    <source>
        <dbReference type="Pfam" id="PF19624"/>
    </source>
</evidence>
<dbReference type="RefSeq" id="WP_037239105.1">
    <property type="nucleotide sequence ID" value="NZ_JAEMUK010000084.1"/>
</dbReference>
<evidence type="ECO:0000313" key="2">
    <source>
        <dbReference type="EMBL" id="MBJ7545089.1"/>
    </source>
</evidence>
<organism evidence="2 3">
    <name type="scientific">Rhodomicrobium udaipurense</name>
    <dbReference type="NCBI Taxonomy" id="1202716"/>
    <lineage>
        <taxon>Bacteria</taxon>
        <taxon>Pseudomonadati</taxon>
        <taxon>Pseudomonadota</taxon>
        <taxon>Alphaproteobacteria</taxon>
        <taxon>Hyphomicrobiales</taxon>
        <taxon>Hyphomicrobiaceae</taxon>
        <taxon>Rhodomicrobium</taxon>
    </lineage>
</organism>
<sequence>MAFSAEDLAGIDAVLSAAEAGAEAIAALRARFPGLSITLCDPSDVDTEDPFKEYERFDLHLVNGAGHCWQLTSESNAATGIVVVKRKTSD</sequence>
<comment type="caution">
    <text evidence="2">The sequence shown here is derived from an EMBL/GenBank/DDBJ whole genome shotgun (WGS) entry which is preliminary data.</text>
</comment>
<dbReference type="EMBL" id="JAEMUK010000084">
    <property type="protein sequence ID" value="MBJ7545089.1"/>
    <property type="molecule type" value="Genomic_DNA"/>
</dbReference>
<dbReference type="InterPro" id="IPR046132">
    <property type="entry name" value="DUF6129"/>
</dbReference>
<name>A0A8I1GH02_9HYPH</name>
<feature type="domain" description="DUF6129" evidence="1">
    <location>
        <begin position="26"/>
        <end position="75"/>
    </location>
</feature>
<dbReference type="AlphaFoldDB" id="A0A8I1GH02"/>
<dbReference type="Proteomes" id="UP000623250">
    <property type="component" value="Unassembled WGS sequence"/>
</dbReference>
<evidence type="ECO:0000313" key="3">
    <source>
        <dbReference type="Proteomes" id="UP000623250"/>
    </source>
</evidence>
<accession>A0A8I1GH02</accession>
<reference evidence="2 3" key="1">
    <citation type="submission" date="2020-12" db="EMBL/GenBank/DDBJ databases">
        <title>Revised draft genomes of Rhodomicrobium vannielii ATCC 17100 and Rhodomicrobium udaipurense JA643.</title>
        <authorList>
            <person name="Conners E.M."/>
            <person name="Davenport E.J."/>
            <person name="Bose A."/>
        </authorList>
    </citation>
    <scope>NUCLEOTIDE SEQUENCE [LARGE SCALE GENOMIC DNA]</scope>
    <source>
        <strain evidence="2 3">JA643</strain>
    </source>
</reference>
<protein>
    <recommendedName>
        <fullName evidence="1">DUF6129 domain-containing protein</fullName>
    </recommendedName>
</protein>
<keyword evidence="3" id="KW-1185">Reference proteome</keyword>
<gene>
    <name evidence="2" type="ORF">JDN41_16160</name>
</gene>